<organism evidence="2">
    <name type="scientific">candidate division WOR-3 bacterium</name>
    <dbReference type="NCBI Taxonomy" id="2052148"/>
    <lineage>
        <taxon>Bacteria</taxon>
        <taxon>Bacteria division WOR-3</taxon>
    </lineage>
</organism>
<dbReference type="InterPro" id="IPR052544">
    <property type="entry name" value="Bacteriocin_Proc_Enz"/>
</dbReference>
<dbReference type="EMBL" id="DRBW01000019">
    <property type="protein sequence ID" value="HDM89671.1"/>
    <property type="molecule type" value="Genomic_DNA"/>
</dbReference>
<dbReference type="Proteomes" id="UP000885931">
    <property type="component" value="Unassembled WGS sequence"/>
</dbReference>
<dbReference type="Gene3D" id="3.40.109.10">
    <property type="entry name" value="NADH Oxidase"/>
    <property type="match status" value="1"/>
</dbReference>
<evidence type="ECO:0000259" key="1">
    <source>
        <dbReference type="Pfam" id="PF00881"/>
    </source>
</evidence>
<dbReference type="AlphaFoldDB" id="A0A7C1B9H7"/>
<sequence>MTLFEALLERRSRRSYSRDSLDLRELSNLLFAGQGITERRKKFALRASPSAGALYPIELFIAVNRVRGLKPGLYHYSPEDHSIEYLRRDGNLWDRLYRASLWQRWVYDAAAVIIVAAVVDRTRAKYGERGWRYVLMEAGHTSQNLYLMATALGLGTVAVGAFADDEVSEILKVPGTYPLYLQPVGKVSR</sequence>
<dbReference type="Pfam" id="PF00881">
    <property type="entry name" value="Nitroreductase"/>
    <property type="match status" value="1"/>
</dbReference>
<dbReference type="NCBIfam" id="TIGR03605">
    <property type="entry name" value="antibiot_sagB"/>
    <property type="match status" value="1"/>
</dbReference>
<comment type="caution">
    <text evidence="2">The sequence shown here is derived from an EMBL/GenBank/DDBJ whole genome shotgun (WGS) entry which is preliminary data.</text>
</comment>
<dbReference type="InterPro" id="IPR000415">
    <property type="entry name" value="Nitroreductase-like"/>
</dbReference>
<gene>
    <name evidence="2" type="ORF">ENG67_00495</name>
</gene>
<dbReference type="CDD" id="cd02142">
    <property type="entry name" value="McbC_SagB-like_oxidoreductase"/>
    <property type="match status" value="1"/>
</dbReference>
<feature type="domain" description="Nitroreductase" evidence="1">
    <location>
        <begin position="8"/>
        <end position="186"/>
    </location>
</feature>
<dbReference type="InterPro" id="IPR020051">
    <property type="entry name" value="SagB-type_dehydrogenase"/>
</dbReference>
<name>A0A7C1B9H7_UNCW3</name>
<dbReference type="GO" id="GO:0016491">
    <property type="term" value="F:oxidoreductase activity"/>
    <property type="evidence" value="ECO:0007669"/>
    <property type="project" value="InterPro"/>
</dbReference>
<dbReference type="SUPFAM" id="SSF55469">
    <property type="entry name" value="FMN-dependent nitroreductase-like"/>
    <property type="match status" value="1"/>
</dbReference>
<evidence type="ECO:0000313" key="2">
    <source>
        <dbReference type="EMBL" id="HDM89671.1"/>
    </source>
</evidence>
<dbReference type="InterPro" id="IPR029479">
    <property type="entry name" value="Nitroreductase"/>
</dbReference>
<protein>
    <submittedName>
        <fullName evidence="2">SagB/ThcOx family dehydrogenase</fullName>
    </submittedName>
</protein>
<dbReference type="PANTHER" id="PTHR43745">
    <property type="entry name" value="NITROREDUCTASE MJ1384-RELATED"/>
    <property type="match status" value="1"/>
</dbReference>
<reference evidence="2" key="1">
    <citation type="journal article" date="2020" name="mSystems">
        <title>Genome- and Community-Level Interaction Insights into Carbon Utilization and Element Cycling Functions of Hydrothermarchaeota in Hydrothermal Sediment.</title>
        <authorList>
            <person name="Zhou Z."/>
            <person name="Liu Y."/>
            <person name="Xu W."/>
            <person name="Pan J."/>
            <person name="Luo Z.H."/>
            <person name="Li M."/>
        </authorList>
    </citation>
    <scope>NUCLEOTIDE SEQUENCE [LARGE SCALE GENOMIC DNA]</scope>
    <source>
        <strain evidence="2">HyVt-237</strain>
    </source>
</reference>
<dbReference type="PANTHER" id="PTHR43745:SF2">
    <property type="entry name" value="NITROREDUCTASE MJ1384-RELATED"/>
    <property type="match status" value="1"/>
</dbReference>
<accession>A0A7C1B9H7</accession>
<proteinExistence type="predicted"/>